<reference evidence="2" key="1">
    <citation type="submission" date="2023-02" db="EMBL/GenBank/DDBJ databases">
        <title>Identification and recombinant expression of a fungal hydrolase from Papiliotrema laurentii that hydrolyzes apple cutin and clears colloidal polyester polyurethane.</title>
        <authorList>
            <consortium name="DOE Joint Genome Institute"/>
            <person name="Roman V.A."/>
            <person name="Bojanowski C."/>
            <person name="Crable B.R."/>
            <person name="Wagner D.N."/>
            <person name="Hung C.S."/>
            <person name="Nadeau L.J."/>
            <person name="Schratz L."/>
            <person name="Haridas S."/>
            <person name="Pangilinan J."/>
            <person name="Lipzen A."/>
            <person name="Na H."/>
            <person name="Yan M."/>
            <person name="Ng V."/>
            <person name="Grigoriev I.V."/>
            <person name="Spatafora J.W."/>
            <person name="Barlow D."/>
            <person name="Biffinger J."/>
            <person name="Kelley-Loughnane N."/>
            <person name="Varaljay V.A."/>
            <person name="Crookes-Goodson W.J."/>
        </authorList>
    </citation>
    <scope>NUCLEOTIDE SEQUENCE</scope>
    <source>
        <strain evidence="2">5307AH</strain>
    </source>
</reference>
<evidence type="ECO:0000313" key="2">
    <source>
        <dbReference type="EMBL" id="KAK1925027.1"/>
    </source>
</evidence>
<gene>
    <name evidence="2" type="ORF">DB88DRAFT_539802</name>
</gene>
<feature type="compositionally biased region" description="Acidic residues" evidence="1">
    <location>
        <begin position="169"/>
        <end position="179"/>
    </location>
</feature>
<feature type="compositionally biased region" description="Pro residues" evidence="1">
    <location>
        <begin position="15"/>
        <end position="27"/>
    </location>
</feature>
<feature type="compositionally biased region" description="Basic residues" evidence="1">
    <location>
        <begin position="1"/>
        <end position="14"/>
    </location>
</feature>
<evidence type="ECO:0000313" key="3">
    <source>
        <dbReference type="Proteomes" id="UP001182556"/>
    </source>
</evidence>
<organism evidence="2 3">
    <name type="scientific">Papiliotrema laurentii</name>
    <name type="common">Cryptococcus laurentii</name>
    <dbReference type="NCBI Taxonomy" id="5418"/>
    <lineage>
        <taxon>Eukaryota</taxon>
        <taxon>Fungi</taxon>
        <taxon>Dikarya</taxon>
        <taxon>Basidiomycota</taxon>
        <taxon>Agaricomycotina</taxon>
        <taxon>Tremellomycetes</taxon>
        <taxon>Tremellales</taxon>
        <taxon>Rhynchogastremaceae</taxon>
        <taxon>Papiliotrema</taxon>
    </lineage>
</organism>
<protein>
    <submittedName>
        <fullName evidence="2">Uncharacterized protein</fullName>
    </submittedName>
</protein>
<dbReference type="EMBL" id="JAODAN010000004">
    <property type="protein sequence ID" value="KAK1925027.1"/>
    <property type="molecule type" value="Genomic_DNA"/>
</dbReference>
<feature type="compositionally biased region" description="Acidic residues" evidence="1">
    <location>
        <begin position="187"/>
        <end position="218"/>
    </location>
</feature>
<name>A0AAD9L705_PAPLA</name>
<feature type="region of interest" description="Disordered" evidence="1">
    <location>
        <begin position="115"/>
        <end position="218"/>
    </location>
</feature>
<comment type="caution">
    <text evidence="2">The sequence shown here is derived from an EMBL/GenBank/DDBJ whole genome shotgun (WGS) entry which is preliminary data.</text>
</comment>
<proteinExistence type="predicted"/>
<dbReference type="AlphaFoldDB" id="A0AAD9L705"/>
<accession>A0AAD9L705</accession>
<feature type="compositionally biased region" description="Low complexity" evidence="1">
    <location>
        <begin position="122"/>
        <end position="147"/>
    </location>
</feature>
<evidence type="ECO:0000256" key="1">
    <source>
        <dbReference type="SAM" id="MobiDB-lite"/>
    </source>
</evidence>
<sequence length="218" mass="23177">MPKAPKTRPKKHKPGLPPSLPPRPPAPKFTATKETILEILLAKVEDSRSFDWHGLSEKLHLPAADTPAGKFKGKGNPRRGGKEADGCARLCGTDLCEIFYQSILPALRQGLMPWEKDGTVDSSEGSTPPSLTPGSSTVSSTRPTRPRIATEGRKDKAQAVGGEKGQGLDDGDSEGGLGEETEKAEAEEAEGAEEAEAEEAEAEEAEAEEADESYSVDK</sequence>
<feature type="region of interest" description="Disordered" evidence="1">
    <location>
        <begin position="63"/>
        <end position="86"/>
    </location>
</feature>
<feature type="compositionally biased region" description="Basic and acidic residues" evidence="1">
    <location>
        <begin position="148"/>
        <end position="157"/>
    </location>
</feature>
<dbReference type="Proteomes" id="UP001182556">
    <property type="component" value="Unassembled WGS sequence"/>
</dbReference>
<feature type="region of interest" description="Disordered" evidence="1">
    <location>
        <begin position="1"/>
        <end position="31"/>
    </location>
</feature>
<keyword evidence="3" id="KW-1185">Reference proteome</keyword>